<evidence type="ECO:0000313" key="1">
    <source>
        <dbReference type="EMBL" id="KAF2496240.1"/>
    </source>
</evidence>
<proteinExistence type="predicted"/>
<keyword evidence="2" id="KW-1185">Reference proteome</keyword>
<name>A0A6A6QWK2_9PEZI</name>
<dbReference type="Proteomes" id="UP000799750">
    <property type="component" value="Unassembled WGS sequence"/>
</dbReference>
<reference evidence="1" key="1">
    <citation type="journal article" date="2020" name="Stud. Mycol.">
        <title>101 Dothideomycetes genomes: a test case for predicting lifestyles and emergence of pathogens.</title>
        <authorList>
            <person name="Haridas S."/>
            <person name="Albert R."/>
            <person name="Binder M."/>
            <person name="Bloem J."/>
            <person name="Labutti K."/>
            <person name="Salamov A."/>
            <person name="Andreopoulos B."/>
            <person name="Baker S."/>
            <person name="Barry K."/>
            <person name="Bills G."/>
            <person name="Bluhm B."/>
            <person name="Cannon C."/>
            <person name="Castanera R."/>
            <person name="Culley D."/>
            <person name="Daum C."/>
            <person name="Ezra D."/>
            <person name="Gonzalez J."/>
            <person name="Henrissat B."/>
            <person name="Kuo A."/>
            <person name="Liang C."/>
            <person name="Lipzen A."/>
            <person name="Lutzoni F."/>
            <person name="Magnuson J."/>
            <person name="Mondo S."/>
            <person name="Nolan M."/>
            <person name="Ohm R."/>
            <person name="Pangilinan J."/>
            <person name="Park H.-J."/>
            <person name="Ramirez L."/>
            <person name="Alfaro M."/>
            <person name="Sun H."/>
            <person name="Tritt A."/>
            <person name="Yoshinaga Y."/>
            <person name="Zwiers L.-H."/>
            <person name="Turgeon B."/>
            <person name="Goodwin S."/>
            <person name="Spatafora J."/>
            <person name="Crous P."/>
            <person name="Grigoriev I."/>
        </authorList>
    </citation>
    <scope>NUCLEOTIDE SEQUENCE</scope>
    <source>
        <strain evidence="1">CBS 269.34</strain>
    </source>
</reference>
<dbReference type="EMBL" id="MU004188">
    <property type="protein sequence ID" value="KAF2496240.1"/>
    <property type="molecule type" value="Genomic_DNA"/>
</dbReference>
<gene>
    <name evidence="1" type="ORF">BU16DRAFT_371136</name>
</gene>
<sequence length="478" mass="54681">MSLAHEPGFCHLLRLPNELLIEILTLAVDYQASQFCDWQGTSWYKTPWSLTLVCRRISLLAYPLLYHTISFQSCTLQSLVPISKPAKLLLRTLCANPTLGPLCKEVKVNIKTNSQNETLRDAEFIALAADFDAASIILGKLPNVQTINSCGGFSHRKNVYPFPMWEMLSQAFNSMPLVSNLTLTLAPRRRQWNGLMYLDDLIELDFPALKHLHLDGVSSFCIHSIRGVGILPEALRGKRRTAPFTKLSMRNFRDTSSVLSALLTWARALEHFVWETSRYTSERSRTCRMVHRALEPHYLSLKSFKLDNIIFNDNIIDLTQYVELQDLHLSAFVPLETIGNHALHLAAPKLRSFTWDLTRTNVYPEPFNKSIVDGLRTFVDVILSQGCPLQRIDIIFWPRPEFYTETRCLYSTRPTSDTGLLSCSTEDWDCMHQLASELELLGVALTYDKPRLVTKEEYEGTVKEWEPFGKVWQPGRLP</sequence>
<dbReference type="AlphaFoldDB" id="A0A6A6QWK2"/>
<evidence type="ECO:0000313" key="2">
    <source>
        <dbReference type="Proteomes" id="UP000799750"/>
    </source>
</evidence>
<accession>A0A6A6QWK2</accession>
<protein>
    <submittedName>
        <fullName evidence="1">Uncharacterized protein</fullName>
    </submittedName>
</protein>
<dbReference type="OrthoDB" id="4840564at2759"/>
<organism evidence="1 2">
    <name type="scientific">Lophium mytilinum</name>
    <dbReference type="NCBI Taxonomy" id="390894"/>
    <lineage>
        <taxon>Eukaryota</taxon>
        <taxon>Fungi</taxon>
        <taxon>Dikarya</taxon>
        <taxon>Ascomycota</taxon>
        <taxon>Pezizomycotina</taxon>
        <taxon>Dothideomycetes</taxon>
        <taxon>Pleosporomycetidae</taxon>
        <taxon>Mytilinidiales</taxon>
        <taxon>Mytilinidiaceae</taxon>
        <taxon>Lophium</taxon>
    </lineage>
</organism>